<evidence type="ECO:0000313" key="2">
    <source>
        <dbReference type="Proteomes" id="UP000281061"/>
    </source>
</evidence>
<proteinExistence type="predicted"/>
<dbReference type="AlphaFoldDB" id="A0AB37RF67"/>
<protein>
    <submittedName>
        <fullName evidence="1">Uncharacterized protein</fullName>
    </submittedName>
</protein>
<organism evidence="1 2">
    <name type="scientific">Lactiplantibacillus pentosus</name>
    <name type="common">Lactobacillus pentosus</name>
    <dbReference type="NCBI Taxonomy" id="1589"/>
    <lineage>
        <taxon>Bacteria</taxon>
        <taxon>Bacillati</taxon>
        <taxon>Bacillota</taxon>
        <taxon>Bacilli</taxon>
        <taxon>Lactobacillales</taxon>
        <taxon>Lactobacillaceae</taxon>
        <taxon>Lactiplantibacillus</taxon>
    </lineage>
</organism>
<accession>A0AB37RF67</accession>
<dbReference type="Proteomes" id="UP000281061">
    <property type="component" value="Unassembled WGS sequence"/>
</dbReference>
<name>A0AB37RF67_LACPE</name>
<comment type="caution">
    <text evidence="1">The sequence shown here is derived from an EMBL/GenBank/DDBJ whole genome shotgun (WGS) entry which is preliminary data.</text>
</comment>
<dbReference type="RefSeq" id="WP_122211987.1">
    <property type="nucleotide sequence ID" value="NZ_RDCH01000078.1"/>
</dbReference>
<sequence length="85" mass="9954">MTDRTLIDPHKFAEGFATAVASPIDKQDDVVKEAKQYLLNYLTALYLVEDFNTTEKKNFNSKTDVHFEDMTFPELMKRVQNMNKY</sequence>
<evidence type="ECO:0000313" key="1">
    <source>
        <dbReference type="EMBL" id="RMW52557.1"/>
    </source>
</evidence>
<gene>
    <name evidence="1" type="ORF">D6U17_13510</name>
</gene>
<reference evidence="1 2" key="1">
    <citation type="submission" date="2018-10" db="EMBL/GenBank/DDBJ databases">
        <title>Genome sequences of five Lactobacillus pentosus strains isolated from brines of traditionally fermented spanish-style green table olives and differences between them.</title>
        <authorList>
            <person name="Jimenez Diaz R."/>
        </authorList>
    </citation>
    <scope>NUCLEOTIDE SEQUENCE [LARGE SCALE GENOMIC DNA]</scope>
    <source>
        <strain evidence="1 2">IG8</strain>
    </source>
</reference>
<dbReference type="EMBL" id="RDCL01000090">
    <property type="protein sequence ID" value="RMW52557.1"/>
    <property type="molecule type" value="Genomic_DNA"/>
</dbReference>